<dbReference type="GO" id="GO:0009306">
    <property type="term" value="P:protein secretion"/>
    <property type="evidence" value="ECO:0007669"/>
    <property type="project" value="UniProtKB-UniRule"/>
</dbReference>
<dbReference type="Pfam" id="PF00584">
    <property type="entry name" value="SecE"/>
    <property type="match status" value="1"/>
</dbReference>
<dbReference type="Proteomes" id="UP000177060">
    <property type="component" value="Unassembled WGS sequence"/>
</dbReference>
<comment type="similarity">
    <text evidence="9">Belongs to the SecE/SEC61-gamma family.</text>
</comment>
<dbReference type="GO" id="GO:0005886">
    <property type="term" value="C:plasma membrane"/>
    <property type="evidence" value="ECO:0007669"/>
    <property type="project" value="UniProtKB-SubCell"/>
</dbReference>
<keyword evidence="3 9" id="KW-1003">Cell membrane</keyword>
<comment type="caution">
    <text evidence="10">The sequence shown here is derived from an EMBL/GenBank/DDBJ whole genome shotgun (WGS) entry which is preliminary data.</text>
</comment>
<evidence type="ECO:0000256" key="9">
    <source>
        <dbReference type="HAMAP-Rule" id="MF_00422"/>
    </source>
</evidence>
<dbReference type="GO" id="GO:0043952">
    <property type="term" value="P:protein transport by the Sec complex"/>
    <property type="evidence" value="ECO:0007669"/>
    <property type="project" value="UniProtKB-UniRule"/>
</dbReference>
<evidence type="ECO:0000256" key="2">
    <source>
        <dbReference type="ARBA" id="ARBA00022448"/>
    </source>
</evidence>
<feature type="transmembrane region" description="Helical" evidence="9">
    <location>
        <begin position="26"/>
        <end position="46"/>
    </location>
</feature>
<evidence type="ECO:0000256" key="6">
    <source>
        <dbReference type="ARBA" id="ARBA00022989"/>
    </source>
</evidence>
<keyword evidence="5 9" id="KW-0653">Protein transport</keyword>
<dbReference type="GO" id="GO:0006605">
    <property type="term" value="P:protein targeting"/>
    <property type="evidence" value="ECO:0007669"/>
    <property type="project" value="UniProtKB-UniRule"/>
</dbReference>
<evidence type="ECO:0000256" key="8">
    <source>
        <dbReference type="ARBA" id="ARBA00023136"/>
    </source>
</evidence>
<gene>
    <name evidence="9" type="primary">secE</name>
    <name evidence="10" type="ORF">A3A52_00790</name>
</gene>
<evidence type="ECO:0000256" key="3">
    <source>
        <dbReference type="ARBA" id="ARBA00022475"/>
    </source>
</evidence>
<dbReference type="InterPro" id="IPR001901">
    <property type="entry name" value="Translocase_SecE/Sec61-g"/>
</dbReference>
<keyword evidence="8 9" id="KW-0472">Membrane</keyword>
<evidence type="ECO:0000256" key="4">
    <source>
        <dbReference type="ARBA" id="ARBA00022692"/>
    </source>
</evidence>
<dbReference type="PANTHER" id="PTHR33910:SF1">
    <property type="entry name" value="PROTEIN TRANSLOCASE SUBUNIT SECE"/>
    <property type="match status" value="1"/>
</dbReference>
<evidence type="ECO:0000256" key="7">
    <source>
        <dbReference type="ARBA" id="ARBA00023010"/>
    </source>
</evidence>
<comment type="subcellular location">
    <subcellularLocation>
        <location evidence="9">Cell membrane</location>
        <topology evidence="9">Single-pass membrane protein</topology>
    </subcellularLocation>
    <subcellularLocation>
        <location evidence="1">Membrane</location>
    </subcellularLocation>
</comment>
<dbReference type="GO" id="GO:0008320">
    <property type="term" value="F:protein transmembrane transporter activity"/>
    <property type="evidence" value="ECO:0007669"/>
    <property type="project" value="UniProtKB-UniRule"/>
</dbReference>
<evidence type="ECO:0000256" key="1">
    <source>
        <dbReference type="ARBA" id="ARBA00004370"/>
    </source>
</evidence>
<comment type="subunit">
    <text evidence="9">Component of the Sec protein translocase complex. Heterotrimer consisting of SecY, SecE and SecG subunits. The heterotrimers can form oligomers, although 1 heterotrimer is thought to be able to translocate proteins. Interacts with the ribosome. Interacts with SecDF, and other proteins may be involved. Interacts with SecA.</text>
</comment>
<sequence>MKVFIDYIKGVRSELSKVTWPKKDEVIRLTLTVFIISGIIGIYLGVLDFALTKLLEVLVSI</sequence>
<keyword evidence="6 9" id="KW-1133">Transmembrane helix</keyword>
<reference evidence="10 11" key="1">
    <citation type="journal article" date="2016" name="Nat. Commun.">
        <title>Thousands of microbial genomes shed light on interconnected biogeochemical processes in an aquifer system.</title>
        <authorList>
            <person name="Anantharaman K."/>
            <person name="Brown C.T."/>
            <person name="Hug L.A."/>
            <person name="Sharon I."/>
            <person name="Castelle C.J."/>
            <person name="Probst A.J."/>
            <person name="Thomas B.C."/>
            <person name="Singh A."/>
            <person name="Wilkins M.J."/>
            <person name="Karaoz U."/>
            <person name="Brodie E.L."/>
            <person name="Williams K.H."/>
            <person name="Hubbard S.S."/>
            <person name="Banfield J.F."/>
        </authorList>
    </citation>
    <scope>NUCLEOTIDE SEQUENCE [LARGE SCALE GENOMIC DNA]</scope>
</reference>
<dbReference type="Gene3D" id="1.20.5.1030">
    <property type="entry name" value="Preprotein translocase secy subunit"/>
    <property type="match status" value="1"/>
</dbReference>
<name>A0A1F8BE31_9BACT</name>
<dbReference type="HAMAP" id="MF_00422">
    <property type="entry name" value="SecE"/>
    <property type="match status" value="1"/>
</dbReference>
<dbReference type="NCBIfam" id="TIGR00964">
    <property type="entry name" value="secE_bact"/>
    <property type="match status" value="1"/>
</dbReference>
<accession>A0A1F8BE31</accession>
<comment type="function">
    <text evidence="9">Essential subunit of the Sec protein translocation channel SecYEG. Clamps together the 2 halves of SecY. May contact the channel plug during translocation.</text>
</comment>
<evidence type="ECO:0000313" key="10">
    <source>
        <dbReference type="EMBL" id="OGM62311.1"/>
    </source>
</evidence>
<dbReference type="PANTHER" id="PTHR33910">
    <property type="entry name" value="PROTEIN TRANSLOCASE SUBUNIT SECE"/>
    <property type="match status" value="1"/>
</dbReference>
<evidence type="ECO:0000256" key="5">
    <source>
        <dbReference type="ARBA" id="ARBA00022927"/>
    </source>
</evidence>
<dbReference type="AlphaFoldDB" id="A0A1F8BE31"/>
<proteinExistence type="inferred from homology"/>
<dbReference type="GO" id="GO:0065002">
    <property type="term" value="P:intracellular protein transmembrane transport"/>
    <property type="evidence" value="ECO:0007669"/>
    <property type="project" value="UniProtKB-UniRule"/>
</dbReference>
<dbReference type="InterPro" id="IPR038379">
    <property type="entry name" value="SecE_sf"/>
</dbReference>
<evidence type="ECO:0000313" key="11">
    <source>
        <dbReference type="Proteomes" id="UP000177060"/>
    </source>
</evidence>
<keyword evidence="2 9" id="KW-0813">Transport</keyword>
<keyword evidence="7 9" id="KW-0811">Translocation</keyword>
<organism evidence="10 11">
    <name type="scientific">Candidatus Woesebacteria bacterium RIFCSPLOWO2_01_FULL_39_14</name>
    <dbReference type="NCBI Taxonomy" id="1802518"/>
    <lineage>
        <taxon>Bacteria</taxon>
        <taxon>Candidatus Woeseibacteriota</taxon>
    </lineage>
</organism>
<keyword evidence="4 9" id="KW-0812">Transmembrane</keyword>
<protein>
    <recommendedName>
        <fullName evidence="9">Protein translocase subunit SecE</fullName>
    </recommendedName>
</protein>
<dbReference type="InterPro" id="IPR005807">
    <property type="entry name" value="SecE_bac"/>
</dbReference>
<dbReference type="EMBL" id="MGHE01000033">
    <property type="protein sequence ID" value="OGM62311.1"/>
    <property type="molecule type" value="Genomic_DNA"/>
</dbReference>